<protein>
    <submittedName>
        <fullName evidence="1">Uncharacterized protein</fullName>
    </submittedName>
</protein>
<dbReference type="Proteomes" id="UP001172155">
    <property type="component" value="Unassembled WGS sequence"/>
</dbReference>
<evidence type="ECO:0000313" key="1">
    <source>
        <dbReference type="EMBL" id="KAK0746142.1"/>
    </source>
</evidence>
<reference evidence="1" key="1">
    <citation type="submission" date="2023-06" db="EMBL/GenBank/DDBJ databases">
        <title>Genome-scale phylogeny and comparative genomics of the fungal order Sordariales.</title>
        <authorList>
            <consortium name="Lawrence Berkeley National Laboratory"/>
            <person name="Hensen N."/>
            <person name="Bonometti L."/>
            <person name="Westerberg I."/>
            <person name="Brannstrom I.O."/>
            <person name="Guillou S."/>
            <person name="Cros-Aarteil S."/>
            <person name="Calhoun S."/>
            <person name="Haridas S."/>
            <person name="Kuo A."/>
            <person name="Mondo S."/>
            <person name="Pangilinan J."/>
            <person name="Riley R."/>
            <person name="LaButti K."/>
            <person name="Andreopoulos B."/>
            <person name="Lipzen A."/>
            <person name="Chen C."/>
            <person name="Yanf M."/>
            <person name="Daum C."/>
            <person name="Ng V."/>
            <person name="Clum A."/>
            <person name="Steindorff A."/>
            <person name="Ohm R."/>
            <person name="Martin F."/>
            <person name="Silar P."/>
            <person name="Natvig D."/>
            <person name="Lalanne C."/>
            <person name="Gautier V."/>
            <person name="Ament-velasquez S.L."/>
            <person name="Kruys A."/>
            <person name="Hutchinson M.I."/>
            <person name="Powell A.J."/>
            <person name="Barry K."/>
            <person name="Miller A.N."/>
            <person name="Grigoriev I.V."/>
            <person name="Debuchy R."/>
            <person name="Gladieux P."/>
            <person name="Thoren M.H."/>
            <person name="Johannesson H."/>
        </authorList>
    </citation>
    <scope>NUCLEOTIDE SEQUENCE</scope>
    <source>
        <strain evidence="1">SMH3187-1</strain>
    </source>
</reference>
<gene>
    <name evidence="1" type="ORF">B0T18DRAFT_410943</name>
</gene>
<dbReference type="AlphaFoldDB" id="A0AA40EV71"/>
<evidence type="ECO:0000313" key="2">
    <source>
        <dbReference type="Proteomes" id="UP001172155"/>
    </source>
</evidence>
<organism evidence="1 2">
    <name type="scientific">Schizothecium vesticola</name>
    <dbReference type="NCBI Taxonomy" id="314040"/>
    <lineage>
        <taxon>Eukaryota</taxon>
        <taxon>Fungi</taxon>
        <taxon>Dikarya</taxon>
        <taxon>Ascomycota</taxon>
        <taxon>Pezizomycotina</taxon>
        <taxon>Sordariomycetes</taxon>
        <taxon>Sordariomycetidae</taxon>
        <taxon>Sordariales</taxon>
        <taxon>Schizotheciaceae</taxon>
        <taxon>Schizothecium</taxon>
    </lineage>
</organism>
<keyword evidence="2" id="KW-1185">Reference proteome</keyword>
<proteinExistence type="predicted"/>
<dbReference type="EMBL" id="JAUKUD010000004">
    <property type="protein sequence ID" value="KAK0746142.1"/>
    <property type="molecule type" value="Genomic_DNA"/>
</dbReference>
<accession>A0AA40EV71</accession>
<name>A0AA40EV71_9PEZI</name>
<feature type="non-terminal residue" evidence="1">
    <location>
        <position position="139"/>
    </location>
</feature>
<sequence>MCIIHRKYLSTYLWPPWWQSSLIGLVYLLTSRCCSGSQHGSQFMWVRGSPLPRTKLPVRRQLEPLRAEGAIATRTWVGRHRQLLQSPHVMLRGRFSRQVQYPREARREYASRSWTRRSKYCGKFVHEPPPLFSEPARSP</sequence>
<comment type="caution">
    <text evidence="1">The sequence shown here is derived from an EMBL/GenBank/DDBJ whole genome shotgun (WGS) entry which is preliminary data.</text>
</comment>